<gene>
    <name evidence="3" type="ORF">GXW76_01850</name>
</gene>
<evidence type="ECO:0000259" key="2">
    <source>
        <dbReference type="Pfam" id="PF00892"/>
    </source>
</evidence>
<keyword evidence="1" id="KW-1133">Transmembrane helix</keyword>
<reference evidence="3" key="1">
    <citation type="submission" date="2020-01" db="EMBL/GenBank/DDBJ databases">
        <authorList>
            <person name="Rat A."/>
        </authorList>
    </citation>
    <scope>NUCLEOTIDE SEQUENCE</scope>
    <source>
        <strain evidence="3">LMG 31231</strain>
    </source>
</reference>
<feature type="transmembrane region" description="Helical" evidence="1">
    <location>
        <begin position="209"/>
        <end position="232"/>
    </location>
</feature>
<proteinExistence type="predicted"/>
<feature type="transmembrane region" description="Helical" evidence="1">
    <location>
        <begin position="149"/>
        <end position="171"/>
    </location>
</feature>
<dbReference type="SUPFAM" id="SSF103481">
    <property type="entry name" value="Multidrug resistance efflux transporter EmrE"/>
    <property type="match status" value="2"/>
</dbReference>
<dbReference type="AlphaFoldDB" id="A0A9X9WRX6"/>
<feature type="transmembrane region" description="Helical" evidence="1">
    <location>
        <begin position="266"/>
        <end position="284"/>
    </location>
</feature>
<dbReference type="PANTHER" id="PTHR22911:SF103">
    <property type="entry name" value="BLR2811 PROTEIN"/>
    <property type="match status" value="1"/>
</dbReference>
<dbReference type="InterPro" id="IPR000620">
    <property type="entry name" value="EamA_dom"/>
</dbReference>
<dbReference type="PANTHER" id="PTHR22911">
    <property type="entry name" value="ACYL-MALONYL CONDENSING ENZYME-RELATED"/>
    <property type="match status" value="1"/>
</dbReference>
<dbReference type="Pfam" id="PF00892">
    <property type="entry name" value="EamA"/>
    <property type="match status" value="1"/>
</dbReference>
<keyword evidence="1" id="KW-0472">Membrane</keyword>
<feature type="transmembrane region" description="Helical" evidence="1">
    <location>
        <begin position="183"/>
        <end position="203"/>
    </location>
</feature>
<organism evidence="3 4">
    <name type="scientific">Neoroseomonas soli</name>
    <dbReference type="NCBI Taxonomy" id="1081025"/>
    <lineage>
        <taxon>Bacteria</taxon>
        <taxon>Pseudomonadati</taxon>
        <taxon>Pseudomonadota</taxon>
        <taxon>Alphaproteobacteria</taxon>
        <taxon>Acetobacterales</taxon>
        <taxon>Acetobacteraceae</taxon>
        <taxon>Neoroseomonas</taxon>
    </lineage>
</organism>
<evidence type="ECO:0000313" key="4">
    <source>
        <dbReference type="Proteomes" id="UP001138751"/>
    </source>
</evidence>
<name>A0A9X9WRX6_9PROT</name>
<protein>
    <submittedName>
        <fullName evidence="3">DMT family transporter</fullName>
    </submittedName>
</protein>
<dbReference type="EMBL" id="JAAEDM010000003">
    <property type="protein sequence ID" value="MBR0669905.1"/>
    <property type="molecule type" value="Genomic_DNA"/>
</dbReference>
<keyword evidence="1" id="KW-0812">Transmembrane</keyword>
<dbReference type="RefSeq" id="WP_211860283.1">
    <property type="nucleotide sequence ID" value="NZ_JAAEDM010000003.1"/>
</dbReference>
<reference evidence="3" key="2">
    <citation type="journal article" date="2021" name="Syst. Appl. Microbiol.">
        <title>Roseomonas hellenica sp. nov., isolated from roots of wild-growing Alkanna tinctoria.</title>
        <authorList>
            <person name="Rat A."/>
            <person name="Naranjo H.D."/>
            <person name="Lebbe L."/>
            <person name="Cnockaert M."/>
            <person name="Krigas N."/>
            <person name="Grigoriadou K."/>
            <person name="Maloupa E."/>
            <person name="Willems A."/>
        </authorList>
    </citation>
    <scope>NUCLEOTIDE SEQUENCE</scope>
    <source>
        <strain evidence="3">LMG 31231</strain>
    </source>
</reference>
<feature type="transmembrane region" description="Helical" evidence="1">
    <location>
        <begin position="77"/>
        <end position="96"/>
    </location>
</feature>
<comment type="caution">
    <text evidence="3">The sequence shown here is derived from an EMBL/GenBank/DDBJ whole genome shotgun (WGS) entry which is preliminary data.</text>
</comment>
<feature type="domain" description="EamA" evidence="2">
    <location>
        <begin position="6"/>
        <end position="143"/>
    </location>
</feature>
<dbReference type="GO" id="GO:0016020">
    <property type="term" value="C:membrane"/>
    <property type="evidence" value="ECO:0007669"/>
    <property type="project" value="InterPro"/>
</dbReference>
<sequence>MSQPVLAILLTLGAAALYTLGYALAKLLSATLDPVQITFLRSAIVLGGAVLWLPRLPDAGGAVRRLLSPPRARDQRLAAVALIVSTTVAVVGYALVPVTEASALGFTAPVILVVLGALVLREEVSARRWTAVALGFAGMLLVVRPGGELFTWVAAVPVTSALIYALYQVLTRRIRDVATERDVTLQGALVGVVMLGPAMPFLWRAPDAAALALVLLYTAVQTVALLCLAGAVRRAEVSGLAPWHYSRIVFALGLDALLFARFPGGWALAGCALIAAAGLVLAWPRRKRPGSEPR</sequence>
<feature type="transmembrane region" description="Helical" evidence="1">
    <location>
        <begin position="35"/>
        <end position="56"/>
    </location>
</feature>
<evidence type="ECO:0000313" key="3">
    <source>
        <dbReference type="EMBL" id="MBR0669905.1"/>
    </source>
</evidence>
<evidence type="ECO:0000256" key="1">
    <source>
        <dbReference type="SAM" id="Phobius"/>
    </source>
</evidence>
<dbReference type="InterPro" id="IPR037185">
    <property type="entry name" value="EmrE-like"/>
</dbReference>
<feature type="transmembrane region" description="Helical" evidence="1">
    <location>
        <begin position="244"/>
        <end position="260"/>
    </location>
</feature>
<dbReference type="Proteomes" id="UP001138751">
    <property type="component" value="Unassembled WGS sequence"/>
</dbReference>
<feature type="transmembrane region" description="Helical" evidence="1">
    <location>
        <begin position="102"/>
        <end position="120"/>
    </location>
</feature>
<accession>A0A9X9WRX6</accession>
<feature type="transmembrane region" description="Helical" evidence="1">
    <location>
        <begin position="127"/>
        <end position="143"/>
    </location>
</feature>
<keyword evidence="4" id="KW-1185">Reference proteome</keyword>